<accession>A0A1H7ICE6</accession>
<dbReference type="OrthoDB" id="4317008at2"/>
<name>A0A1H7ICE6_STRJI</name>
<evidence type="ECO:0000259" key="2">
    <source>
        <dbReference type="Pfam" id="PF03756"/>
    </source>
</evidence>
<feature type="region of interest" description="Disordered" evidence="1">
    <location>
        <begin position="1"/>
        <end position="20"/>
    </location>
</feature>
<dbReference type="RefSeq" id="WP_052438430.1">
    <property type="nucleotide sequence ID" value="NZ_BBPN01000005.1"/>
</dbReference>
<proteinExistence type="predicted"/>
<keyword evidence="4" id="KW-1185">Reference proteome</keyword>
<dbReference type="eggNOG" id="ENOG5033VKS">
    <property type="taxonomic scope" value="Bacteria"/>
</dbReference>
<protein>
    <submittedName>
        <fullName evidence="3">A-factor biosynthesis hotdog domain-containing protein</fullName>
    </submittedName>
</protein>
<evidence type="ECO:0000313" key="3">
    <source>
        <dbReference type="EMBL" id="SEK59532.1"/>
    </source>
</evidence>
<reference evidence="4" key="1">
    <citation type="submission" date="2016-10" db="EMBL/GenBank/DDBJ databases">
        <authorList>
            <person name="Varghese N."/>
        </authorList>
    </citation>
    <scope>NUCLEOTIDE SEQUENCE [LARGE SCALE GENOMIC DNA]</scope>
    <source>
        <strain evidence="4">DSM 45096 / BCRC 16803 / CGMCC 4.1857 / CIP 109030 / JCM 12277 / KCTC 19219 / NBRC 100920 / 33214</strain>
    </source>
</reference>
<dbReference type="EMBL" id="FOAZ01000002">
    <property type="protein sequence ID" value="SEK59532.1"/>
    <property type="molecule type" value="Genomic_DNA"/>
</dbReference>
<evidence type="ECO:0000256" key="1">
    <source>
        <dbReference type="SAM" id="MobiDB-lite"/>
    </source>
</evidence>
<sequence>MTQTPIRPQTGRPAPLPAPGYHLVHRPDSLEGLMSGTTAAVPQEFGISVPLVVDHPVRNEGSRRHELHGPVETLRQGALFVAHRYFRVPAERPVVFAATELTVTEPDAWLRGPDGSGHLEMDLLLEPADVVGGVPRGLECRADLRIDGRDCGRATARLVFLMPKVYQNHRQRGRVLSRADVRQGPQVMARSDRPQPSEVGRVDPADVVIGHGGIDEDDTLTVQVLTEPGHPLHAGGATDHVPSAVLLEASRQTAFWHAASLGGFVPADCLLTEWAASFQGFAEPDLPLHCTSTAGPAERDGEGRPLRRFTLVLTQGARQVGVIRTSVLQHC</sequence>
<dbReference type="InterPro" id="IPR005509">
    <property type="entry name" value="AfsA_hotdog_dom"/>
</dbReference>
<dbReference type="AlphaFoldDB" id="A0A1H7ICE6"/>
<feature type="region of interest" description="Disordered" evidence="1">
    <location>
        <begin position="180"/>
        <end position="202"/>
    </location>
</feature>
<feature type="domain" description="A-factor biosynthesis hotdog" evidence="2">
    <location>
        <begin position="199"/>
        <end position="323"/>
    </location>
</feature>
<dbReference type="STRING" id="235985.SAMN05414137_102575"/>
<feature type="domain" description="A-factor biosynthesis hotdog" evidence="2">
    <location>
        <begin position="23"/>
        <end position="157"/>
    </location>
</feature>
<dbReference type="Proteomes" id="UP000183015">
    <property type="component" value="Unassembled WGS sequence"/>
</dbReference>
<feature type="compositionally biased region" description="Basic and acidic residues" evidence="1">
    <location>
        <begin position="190"/>
        <end position="202"/>
    </location>
</feature>
<organism evidence="3 4">
    <name type="scientific">Streptacidiphilus jiangxiensis</name>
    <dbReference type="NCBI Taxonomy" id="235985"/>
    <lineage>
        <taxon>Bacteria</taxon>
        <taxon>Bacillati</taxon>
        <taxon>Actinomycetota</taxon>
        <taxon>Actinomycetes</taxon>
        <taxon>Kitasatosporales</taxon>
        <taxon>Streptomycetaceae</taxon>
        <taxon>Streptacidiphilus</taxon>
    </lineage>
</organism>
<evidence type="ECO:0000313" key="4">
    <source>
        <dbReference type="Proteomes" id="UP000183015"/>
    </source>
</evidence>
<gene>
    <name evidence="3" type="ORF">SAMN05414137_102575</name>
</gene>
<dbReference type="Pfam" id="PF03756">
    <property type="entry name" value="AfsA"/>
    <property type="match status" value="2"/>
</dbReference>